<organism evidence="1 2">
    <name type="scientific">Hymenobacter amundsenii</name>
    <dbReference type="NCBI Taxonomy" id="2006685"/>
    <lineage>
        <taxon>Bacteria</taxon>
        <taxon>Pseudomonadati</taxon>
        <taxon>Bacteroidota</taxon>
        <taxon>Cytophagia</taxon>
        <taxon>Cytophagales</taxon>
        <taxon>Hymenobacteraceae</taxon>
        <taxon>Hymenobacter</taxon>
    </lineage>
</organism>
<protein>
    <submittedName>
        <fullName evidence="1">Uncharacterized protein</fullName>
    </submittedName>
</protein>
<evidence type="ECO:0000313" key="2">
    <source>
        <dbReference type="Proteomes" id="UP000197277"/>
    </source>
</evidence>
<sequence>MIKRYFSAFAQLLVVGSLTNGCARGVNPSNSSAPSPSAVRPTNSDDLRAFIIKGSQPGGKLDFFTPIKGHEYDGAQIKPGVYSTLGHIALYKWGRAVNELGVKNVEEAYSIISELRNQAVGQRDKDYIKEGFNKE</sequence>
<name>A0A246FGR6_9BACT</name>
<dbReference type="Proteomes" id="UP000197277">
    <property type="component" value="Unassembled WGS sequence"/>
</dbReference>
<dbReference type="EMBL" id="NIRR01000047">
    <property type="protein sequence ID" value="OWP61711.1"/>
    <property type="molecule type" value="Genomic_DNA"/>
</dbReference>
<comment type="caution">
    <text evidence="1">The sequence shown here is derived from an EMBL/GenBank/DDBJ whole genome shotgun (WGS) entry which is preliminary data.</text>
</comment>
<keyword evidence="2" id="KW-1185">Reference proteome</keyword>
<proteinExistence type="predicted"/>
<reference evidence="1 2" key="1">
    <citation type="submission" date="2017-06" db="EMBL/GenBank/DDBJ databases">
        <title>Hymenobacter amundsenii sp. nov. isolated from regoliths in Antarctica.</title>
        <authorList>
            <person name="Sedlacek I."/>
            <person name="Kralova S."/>
            <person name="Pantucek R."/>
            <person name="Svec P."/>
            <person name="Holochova P."/>
            <person name="Stankova E."/>
            <person name="Vrbovska V."/>
            <person name="Busse H.-J."/>
        </authorList>
    </citation>
    <scope>NUCLEOTIDE SEQUENCE [LARGE SCALE GENOMIC DNA]</scope>
    <source>
        <strain evidence="1 2">CCM 8682</strain>
    </source>
</reference>
<accession>A0A246FGR6</accession>
<gene>
    <name evidence="1" type="ORF">CDA63_17985</name>
</gene>
<evidence type="ECO:0000313" key="1">
    <source>
        <dbReference type="EMBL" id="OWP61711.1"/>
    </source>
</evidence>
<dbReference type="AlphaFoldDB" id="A0A246FGR6"/>